<organism evidence="1">
    <name type="scientific">marine sediment metagenome</name>
    <dbReference type="NCBI Taxonomy" id="412755"/>
    <lineage>
        <taxon>unclassified sequences</taxon>
        <taxon>metagenomes</taxon>
        <taxon>ecological metagenomes</taxon>
    </lineage>
</organism>
<dbReference type="AlphaFoldDB" id="X0Y472"/>
<dbReference type="EMBL" id="BARS01056520">
    <property type="protein sequence ID" value="GAG43453.1"/>
    <property type="molecule type" value="Genomic_DNA"/>
</dbReference>
<name>X0Y472_9ZZZZ</name>
<evidence type="ECO:0000313" key="1">
    <source>
        <dbReference type="EMBL" id="GAG43453.1"/>
    </source>
</evidence>
<protein>
    <recommendedName>
        <fullName evidence="2">RHS repeat-associated core domain-containing protein</fullName>
    </recommendedName>
</protein>
<evidence type="ECO:0008006" key="2">
    <source>
        <dbReference type="Google" id="ProtNLM"/>
    </source>
</evidence>
<sequence length="174" mass="18671">SGTFGMHGRAFDVLSDGLLLQDFRSRTYLPKVGRWLQRDSVPYNDGFNLYESFAGNPLTNLDPTGEGILTWLLVGDYSLSDAQFLRDNGFRTVTTPTFGFFEGGLQTVGGIGREFGLIFVGESAAQQRLVNLVEAEFSIGGATGDEVPLVIVRSVGQGVVDFFGATSVTTAVTG</sequence>
<feature type="non-terminal residue" evidence="1">
    <location>
        <position position="174"/>
    </location>
</feature>
<comment type="caution">
    <text evidence="1">The sequence shown here is derived from an EMBL/GenBank/DDBJ whole genome shotgun (WGS) entry which is preliminary data.</text>
</comment>
<accession>X0Y472</accession>
<dbReference type="Gene3D" id="2.180.10.10">
    <property type="entry name" value="RHS repeat-associated core"/>
    <property type="match status" value="1"/>
</dbReference>
<feature type="non-terminal residue" evidence="1">
    <location>
        <position position="1"/>
    </location>
</feature>
<dbReference type="InterPro" id="IPR022385">
    <property type="entry name" value="Rhs_assc_core"/>
</dbReference>
<reference evidence="1" key="1">
    <citation type="journal article" date="2014" name="Front. Microbiol.">
        <title>High frequency of phylogenetically diverse reductive dehalogenase-homologous genes in deep subseafloor sedimentary metagenomes.</title>
        <authorList>
            <person name="Kawai M."/>
            <person name="Futagami T."/>
            <person name="Toyoda A."/>
            <person name="Takaki Y."/>
            <person name="Nishi S."/>
            <person name="Hori S."/>
            <person name="Arai W."/>
            <person name="Tsubouchi T."/>
            <person name="Morono Y."/>
            <person name="Uchiyama I."/>
            <person name="Ito T."/>
            <person name="Fujiyama A."/>
            <person name="Inagaki F."/>
            <person name="Takami H."/>
        </authorList>
    </citation>
    <scope>NUCLEOTIDE SEQUENCE</scope>
    <source>
        <strain evidence="1">Expedition CK06-06</strain>
    </source>
</reference>
<gene>
    <name evidence="1" type="ORF">S01H1_83205</name>
</gene>
<dbReference type="NCBIfam" id="TIGR03696">
    <property type="entry name" value="Rhs_assc_core"/>
    <property type="match status" value="1"/>
</dbReference>
<proteinExistence type="predicted"/>